<evidence type="ECO:0000313" key="7">
    <source>
        <dbReference type="Proteomes" id="UP001549145"/>
    </source>
</evidence>
<comment type="caution">
    <text evidence="6">The sequence shown here is derived from an EMBL/GenBank/DDBJ whole genome shotgun (WGS) entry which is preliminary data.</text>
</comment>
<evidence type="ECO:0000256" key="1">
    <source>
        <dbReference type="ARBA" id="ARBA00005417"/>
    </source>
</evidence>
<dbReference type="Gene3D" id="3.40.50.300">
    <property type="entry name" value="P-loop containing nucleotide triphosphate hydrolases"/>
    <property type="match status" value="1"/>
</dbReference>
<dbReference type="Proteomes" id="UP001549145">
    <property type="component" value="Unassembled WGS sequence"/>
</dbReference>
<dbReference type="InterPro" id="IPR003439">
    <property type="entry name" value="ABC_transporter-like_ATP-bd"/>
</dbReference>
<dbReference type="PANTHER" id="PTHR42781:SF4">
    <property type="entry name" value="SPERMIDINE_PUTRESCINE IMPORT ATP-BINDING PROTEIN POTA"/>
    <property type="match status" value="1"/>
</dbReference>
<sequence length="360" mass="37770">MASTPVPAAAGLLTCAGLGKRFGTHVAVADLDLTLQPGEFVCLLGPSGCGKSTLLRLIAGFETPSAGTIRLGGTDITADPPHRRPVNMMFQSYALFPHMSVAANIAYGLSGLGRAARQARVDELLRLVRLDGFGPRRPDTLSGGQRQRVALARALARAPQVLLLDEPLGALDRALREETQGELRALQRRLGTNFIVVTHDPAEALALADRIGVMEAGRLVQIGDGASLYERPANRFVAGLLGDVNLIPGRVLGREAGGLAGLDTALGPLRALGAAEGEGIIALRPERIALARAPSGDGPALPGQVVETTYLGDRIRLRVRLADGSIWRVSAPAEEACPGVGESVHLSYPPERAWLMPAAA</sequence>
<dbReference type="InterPro" id="IPR013611">
    <property type="entry name" value="Transp-assoc_OB_typ2"/>
</dbReference>
<reference evidence="6 7" key="1">
    <citation type="submission" date="2024-06" db="EMBL/GenBank/DDBJ databases">
        <title>Genomic Encyclopedia of Type Strains, Phase IV (KMG-IV): sequencing the most valuable type-strain genomes for metagenomic binning, comparative biology and taxonomic classification.</title>
        <authorList>
            <person name="Goeker M."/>
        </authorList>
    </citation>
    <scope>NUCLEOTIDE SEQUENCE [LARGE SCALE GENOMIC DNA]</scope>
    <source>
        <strain evidence="6 7">DSM 21331</strain>
    </source>
</reference>
<dbReference type="InterPro" id="IPR017871">
    <property type="entry name" value="ABC_transporter-like_CS"/>
</dbReference>
<comment type="similarity">
    <text evidence="1">Belongs to the ABC transporter superfamily.</text>
</comment>
<dbReference type="InterPro" id="IPR003593">
    <property type="entry name" value="AAA+_ATPase"/>
</dbReference>
<dbReference type="Gene3D" id="2.40.50.100">
    <property type="match status" value="1"/>
</dbReference>
<dbReference type="Pfam" id="PF00005">
    <property type="entry name" value="ABC_tran"/>
    <property type="match status" value="1"/>
</dbReference>
<dbReference type="SUPFAM" id="SSF52540">
    <property type="entry name" value="P-loop containing nucleoside triphosphate hydrolases"/>
    <property type="match status" value="1"/>
</dbReference>
<dbReference type="SMART" id="SM00382">
    <property type="entry name" value="AAA"/>
    <property type="match status" value="1"/>
</dbReference>
<dbReference type="InterPro" id="IPR050093">
    <property type="entry name" value="ABC_SmlMolc_Importer"/>
</dbReference>
<keyword evidence="4 6" id="KW-0067">ATP-binding</keyword>
<evidence type="ECO:0000256" key="4">
    <source>
        <dbReference type="ARBA" id="ARBA00022840"/>
    </source>
</evidence>
<name>A0ABV2LDB0_9HYPH</name>
<evidence type="ECO:0000256" key="2">
    <source>
        <dbReference type="ARBA" id="ARBA00022448"/>
    </source>
</evidence>
<keyword evidence="3" id="KW-0547">Nucleotide-binding</keyword>
<dbReference type="PANTHER" id="PTHR42781">
    <property type="entry name" value="SPERMIDINE/PUTRESCINE IMPORT ATP-BINDING PROTEIN POTA"/>
    <property type="match status" value="1"/>
</dbReference>
<dbReference type="InterPro" id="IPR008995">
    <property type="entry name" value="Mo/tungstate-bd_C_term_dom"/>
</dbReference>
<dbReference type="SUPFAM" id="SSF50331">
    <property type="entry name" value="MOP-like"/>
    <property type="match status" value="1"/>
</dbReference>
<accession>A0ABV2LDB0</accession>
<proteinExistence type="inferred from homology"/>
<dbReference type="GO" id="GO:0005524">
    <property type="term" value="F:ATP binding"/>
    <property type="evidence" value="ECO:0007669"/>
    <property type="project" value="UniProtKB-KW"/>
</dbReference>
<evidence type="ECO:0000313" key="6">
    <source>
        <dbReference type="EMBL" id="MET3695287.1"/>
    </source>
</evidence>
<dbReference type="Pfam" id="PF08402">
    <property type="entry name" value="TOBE_2"/>
    <property type="match status" value="1"/>
</dbReference>
<feature type="domain" description="ABC transporter" evidence="5">
    <location>
        <begin position="13"/>
        <end position="241"/>
    </location>
</feature>
<evidence type="ECO:0000256" key="3">
    <source>
        <dbReference type="ARBA" id="ARBA00022741"/>
    </source>
</evidence>
<evidence type="ECO:0000259" key="5">
    <source>
        <dbReference type="PROSITE" id="PS50893"/>
    </source>
</evidence>
<dbReference type="PROSITE" id="PS50893">
    <property type="entry name" value="ABC_TRANSPORTER_2"/>
    <property type="match status" value="1"/>
</dbReference>
<dbReference type="EMBL" id="JBEPMM010000025">
    <property type="protein sequence ID" value="MET3695287.1"/>
    <property type="molecule type" value="Genomic_DNA"/>
</dbReference>
<keyword evidence="7" id="KW-1185">Reference proteome</keyword>
<dbReference type="PROSITE" id="PS00211">
    <property type="entry name" value="ABC_TRANSPORTER_1"/>
    <property type="match status" value="1"/>
</dbReference>
<keyword evidence="2" id="KW-0813">Transport</keyword>
<dbReference type="RefSeq" id="WP_238282702.1">
    <property type="nucleotide sequence ID" value="NZ_BPQL01000189.1"/>
</dbReference>
<protein>
    <submittedName>
        <fullName evidence="6">Putrescine transport system ATP-binding protein</fullName>
    </submittedName>
</protein>
<dbReference type="InterPro" id="IPR027417">
    <property type="entry name" value="P-loop_NTPase"/>
</dbReference>
<gene>
    <name evidence="6" type="ORF">ABID43_004855</name>
</gene>
<organism evidence="6 7">
    <name type="scientific">Methylobacterium goesingense</name>
    <dbReference type="NCBI Taxonomy" id="243690"/>
    <lineage>
        <taxon>Bacteria</taxon>
        <taxon>Pseudomonadati</taxon>
        <taxon>Pseudomonadota</taxon>
        <taxon>Alphaproteobacteria</taxon>
        <taxon>Hyphomicrobiales</taxon>
        <taxon>Methylobacteriaceae</taxon>
        <taxon>Methylobacterium</taxon>
    </lineage>
</organism>